<organism evidence="1 2">
    <name type="scientific">Desulfoluna limicola</name>
    <dbReference type="NCBI Taxonomy" id="2810562"/>
    <lineage>
        <taxon>Bacteria</taxon>
        <taxon>Pseudomonadati</taxon>
        <taxon>Thermodesulfobacteriota</taxon>
        <taxon>Desulfobacteria</taxon>
        <taxon>Desulfobacterales</taxon>
        <taxon>Desulfolunaceae</taxon>
        <taxon>Desulfoluna</taxon>
    </lineage>
</organism>
<dbReference type="EMBL" id="AP024488">
    <property type="protein sequence ID" value="BCS94776.1"/>
    <property type="molecule type" value="Genomic_DNA"/>
</dbReference>
<evidence type="ECO:0000313" key="1">
    <source>
        <dbReference type="EMBL" id="BCS94776.1"/>
    </source>
</evidence>
<protein>
    <submittedName>
        <fullName evidence="1">Uncharacterized protein</fullName>
    </submittedName>
</protein>
<gene>
    <name evidence="1" type="ORF">DSLASN_04080</name>
</gene>
<dbReference type="RefSeq" id="WP_236891079.1">
    <property type="nucleotide sequence ID" value="NZ_AP024488.1"/>
</dbReference>
<name>A0ABN6EZV2_9BACT</name>
<evidence type="ECO:0000313" key="2">
    <source>
        <dbReference type="Proteomes" id="UP001320148"/>
    </source>
</evidence>
<reference evidence="1 2" key="1">
    <citation type="submission" date="2021-02" db="EMBL/GenBank/DDBJ databases">
        <title>Complete genome of Desulfoluna sp. strain ASN36.</title>
        <authorList>
            <person name="Takahashi A."/>
            <person name="Kojima H."/>
            <person name="Fukui M."/>
        </authorList>
    </citation>
    <scope>NUCLEOTIDE SEQUENCE [LARGE SCALE GENOMIC DNA]</scope>
    <source>
        <strain evidence="1 2">ASN36</strain>
    </source>
</reference>
<dbReference type="Proteomes" id="UP001320148">
    <property type="component" value="Chromosome"/>
</dbReference>
<proteinExistence type="predicted"/>
<accession>A0ABN6EZV2</accession>
<keyword evidence="2" id="KW-1185">Reference proteome</keyword>
<sequence length="142" mass="16284">MGKIFRPNNKESMLLSRIESSKEKERRIAIETARDNLEPMSNAVSQKLVENSLIETTSKNSLQEQIEKKLEALVKLDDFEIDYQIAPFRELVTAPNVVSLVITAFVLETLINHKDVIDIYGSDEEIYHCINTQVQKYMPANL</sequence>